<protein>
    <submittedName>
        <fullName evidence="9">Mechanosensitive ion channel</fullName>
    </submittedName>
</protein>
<dbReference type="SUPFAM" id="SSF50182">
    <property type="entry name" value="Sm-like ribonucleoproteins"/>
    <property type="match status" value="1"/>
</dbReference>
<reference evidence="10" key="1">
    <citation type="submission" date="2017-04" db="EMBL/GenBank/DDBJ databases">
        <authorList>
            <person name="Varghese N."/>
            <person name="Submissions S."/>
        </authorList>
    </citation>
    <scope>NUCLEOTIDE SEQUENCE [LARGE SCALE GENOMIC DNA]</scope>
    <source>
        <strain evidence="10">DSM 4125</strain>
    </source>
</reference>
<dbReference type="Pfam" id="PF00924">
    <property type="entry name" value="MS_channel_2nd"/>
    <property type="match status" value="1"/>
</dbReference>
<sequence length="367" mass="40442">MKFGQIKWLAILLMGLLIAFQVSAQDSIESQEKSLIGVKPTVQDNTPKTKKAKVQEPLLSVDSLQFQADSVNTIKKSEKNQENGLIAADTLVVKTEDSGDGKGLDDSKIEELSNLISGGNLFYTVVFMLFGFLFIKVITFILNALAERSTKYRIAFKGSIPIVKIIGWVIIVTLVIVVIYKPSVASMLAVSASIGVAIGFASQDILKNIFGGIVILLDRPFVSGDKIEVDKYYGEVVEIGLRSTRIVTPDDSLVSVPNAVMMNSSLSNSNAGEPNCQVVAEIYLPLTIDTIKTREIATQAATVSKYIYLGKPITILFLNEVNNTHSYYKMRVKAYVMDIRDEFRFKSDMTELIITELVQEGILTGEF</sequence>
<feature type="domain" description="Mechanosensitive ion channel MscS" evidence="8">
    <location>
        <begin position="204"/>
        <end position="270"/>
    </location>
</feature>
<dbReference type="Proteomes" id="UP000193804">
    <property type="component" value="Unassembled WGS sequence"/>
</dbReference>
<keyword evidence="10" id="KW-1185">Reference proteome</keyword>
<comment type="subcellular location">
    <subcellularLocation>
        <location evidence="1">Membrane</location>
        <topology evidence="1">Multi-pass membrane protein</topology>
    </subcellularLocation>
</comment>
<feature type="transmembrane region" description="Helical" evidence="6">
    <location>
        <begin position="121"/>
        <end position="146"/>
    </location>
</feature>
<dbReference type="AlphaFoldDB" id="A0A1X7I9C6"/>
<feature type="chain" id="PRO_5013027618" evidence="7">
    <location>
        <begin position="25"/>
        <end position="367"/>
    </location>
</feature>
<dbReference type="RefSeq" id="WP_085515381.1">
    <property type="nucleotide sequence ID" value="NZ_FXAW01000001.1"/>
</dbReference>
<dbReference type="InterPro" id="IPR010920">
    <property type="entry name" value="LSM_dom_sf"/>
</dbReference>
<gene>
    <name evidence="9" type="ORF">SAMN05661096_00368</name>
</gene>
<proteinExistence type="inferred from homology"/>
<dbReference type="OrthoDB" id="9809206at2"/>
<dbReference type="Gene3D" id="2.30.30.60">
    <property type="match status" value="1"/>
</dbReference>
<evidence type="ECO:0000256" key="3">
    <source>
        <dbReference type="ARBA" id="ARBA00022692"/>
    </source>
</evidence>
<dbReference type="InterPro" id="IPR023408">
    <property type="entry name" value="MscS_beta-dom_sf"/>
</dbReference>
<evidence type="ECO:0000259" key="8">
    <source>
        <dbReference type="Pfam" id="PF00924"/>
    </source>
</evidence>
<organism evidence="9 10">
    <name type="scientific">Marivirga sericea</name>
    <dbReference type="NCBI Taxonomy" id="1028"/>
    <lineage>
        <taxon>Bacteria</taxon>
        <taxon>Pseudomonadati</taxon>
        <taxon>Bacteroidota</taxon>
        <taxon>Cytophagia</taxon>
        <taxon>Cytophagales</taxon>
        <taxon>Marivirgaceae</taxon>
        <taxon>Marivirga</taxon>
    </lineage>
</organism>
<feature type="transmembrane region" description="Helical" evidence="6">
    <location>
        <begin position="158"/>
        <end position="180"/>
    </location>
</feature>
<keyword evidence="5 6" id="KW-0472">Membrane</keyword>
<evidence type="ECO:0000256" key="4">
    <source>
        <dbReference type="ARBA" id="ARBA00022989"/>
    </source>
</evidence>
<dbReference type="Gene3D" id="1.10.287.1260">
    <property type="match status" value="1"/>
</dbReference>
<evidence type="ECO:0000256" key="1">
    <source>
        <dbReference type="ARBA" id="ARBA00004141"/>
    </source>
</evidence>
<keyword evidence="3 6" id="KW-0812">Transmembrane</keyword>
<keyword evidence="7" id="KW-0732">Signal</keyword>
<dbReference type="GO" id="GO:0008381">
    <property type="term" value="F:mechanosensitive monoatomic ion channel activity"/>
    <property type="evidence" value="ECO:0007669"/>
    <property type="project" value="InterPro"/>
</dbReference>
<evidence type="ECO:0000313" key="10">
    <source>
        <dbReference type="Proteomes" id="UP000193804"/>
    </source>
</evidence>
<evidence type="ECO:0000256" key="2">
    <source>
        <dbReference type="ARBA" id="ARBA00008017"/>
    </source>
</evidence>
<dbReference type="InterPro" id="IPR006685">
    <property type="entry name" value="MscS_channel_2nd"/>
</dbReference>
<dbReference type="PANTHER" id="PTHR30221">
    <property type="entry name" value="SMALL-CONDUCTANCE MECHANOSENSITIVE CHANNEL"/>
    <property type="match status" value="1"/>
</dbReference>
<name>A0A1X7I9C6_9BACT</name>
<dbReference type="InterPro" id="IPR011014">
    <property type="entry name" value="MscS_channel_TM-2"/>
</dbReference>
<dbReference type="EMBL" id="FXAW01000001">
    <property type="protein sequence ID" value="SMG10989.1"/>
    <property type="molecule type" value="Genomic_DNA"/>
</dbReference>
<dbReference type="PANTHER" id="PTHR30221:SF1">
    <property type="entry name" value="SMALL-CONDUCTANCE MECHANOSENSITIVE CHANNEL"/>
    <property type="match status" value="1"/>
</dbReference>
<comment type="similarity">
    <text evidence="2">Belongs to the MscS (TC 1.A.23) family.</text>
</comment>
<feature type="signal peptide" evidence="7">
    <location>
        <begin position="1"/>
        <end position="24"/>
    </location>
</feature>
<evidence type="ECO:0000256" key="5">
    <source>
        <dbReference type="ARBA" id="ARBA00023136"/>
    </source>
</evidence>
<dbReference type="InterPro" id="IPR045275">
    <property type="entry name" value="MscS_archaea/bacteria_type"/>
</dbReference>
<dbReference type="GO" id="GO:0016020">
    <property type="term" value="C:membrane"/>
    <property type="evidence" value="ECO:0007669"/>
    <property type="project" value="UniProtKB-SubCell"/>
</dbReference>
<evidence type="ECO:0000256" key="7">
    <source>
        <dbReference type="SAM" id="SignalP"/>
    </source>
</evidence>
<keyword evidence="4 6" id="KW-1133">Transmembrane helix</keyword>
<accession>A0A1X7I9C6</accession>
<dbReference type="STRING" id="1028.SAMN05661096_00368"/>
<dbReference type="SUPFAM" id="SSF82861">
    <property type="entry name" value="Mechanosensitive channel protein MscS (YggB), transmembrane region"/>
    <property type="match status" value="1"/>
</dbReference>
<evidence type="ECO:0000256" key="6">
    <source>
        <dbReference type="SAM" id="Phobius"/>
    </source>
</evidence>
<evidence type="ECO:0000313" key="9">
    <source>
        <dbReference type="EMBL" id="SMG10989.1"/>
    </source>
</evidence>